<dbReference type="SUPFAM" id="SSF56935">
    <property type="entry name" value="Porins"/>
    <property type="match status" value="1"/>
</dbReference>
<dbReference type="EMBL" id="CZAP01000003">
    <property type="protein sequence ID" value="CUP15424.1"/>
    <property type="molecule type" value="Genomic_DNA"/>
</dbReference>
<accession>A0A174KTA2</accession>
<comment type="subcellular location">
    <subcellularLocation>
        <location evidence="1">Cell outer membrane</location>
        <topology evidence="1">Multi-pass membrane protein</topology>
    </subcellularLocation>
</comment>
<dbReference type="InterPro" id="IPR008969">
    <property type="entry name" value="CarboxyPept-like_regulatory"/>
</dbReference>
<dbReference type="Pfam" id="PF13715">
    <property type="entry name" value="CarbopepD_reg_2"/>
    <property type="match status" value="1"/>
</dbReference>
<keyword evidence="1" id="KW-0812">Transmembrane</keyword>
<evidence type="ECO:0000256" key="1">
    <source>
        <dbReference type="PROSITE-ProRule" id="PRU01360"/>
    </source>
</evidence>
<feature type="chain" id="PRO_5008026378" evidence="2">
    <location>
        <begin position="25"/>
        <end position="1047"/>
    </location>
</feature>
<dbReference type="PROSITE" id="PS52016">
    <property type="entry name" value="TONB_DEPENDENT_REC_3"/>
    <property type="match status" value="1"/>
</dbReference>
<dbReference type="FunFam" id="2.60.40.1120:FF:000003">
    <property type="entry name" value="Outer membrane protein Omp121"/>
    <property type="match status" value="1"/>
</dbReference>
<evidence type="ECO:0000313" key="4">
    <source>
        <dbReference type="EMBL" id="CUP15424.1"/>
    </source>
</evidence>
<keyword evidence="4" id="KW-0675">Receptor</keyword>
<dbReference type="Gene3D" id="2.170.130.10">
    <property type="entry name" value="TonB-dependent receptor, plug domain"/>
    <property type="match status" value="1"/>
</dbReference>
<keyword evidence="2" id="KW-0732">Signal</keyword>
<comment type="similarity">
    <text evidence="1">Belongs to the TonB-dependent receptor family.</text>
</comment>
<dbReference type="NCBIfam" id="TIGR04056">
    <property type="entry name" value="OMP_RagA_SusC"/>
    <property type="match status" value="1"/>
</dbReference>
<evidence type="ECO:0000313" key="5">
    <source>
        <dbReference type="Proteomes" id="UP000095576"/>
    </source>
</evidence>
<dbReference type="InterPro" id="IPR039426">
    <property type="entry name" value="TonB-dep_rcpt-like"/>
</dbReference>
<dbReference type="InterPro" id="IPR012910">
    <property type="entry name" value="Plug_dom"/>
</dbReference>
<protein>
    <submittedName>
        <fullName evidence="4">Outer membrane cobalamin receptor protein</fullName>
    </submittedName>
</protein>
<name>A0A174KTA2_BACT4</name>
<dbReference type="NCBIfam" id="TIGR04057">
    <property type="entry name" value="SusC_RagA_signa"/>
    <property type="match status" value="1"/>
</dbReference>
<dbReference type="GO" id="GO:0009279">
    <property type="term" value="C:cell outer membrane"/>
    <property type="evidence" value="ECO:0007669"/>
    <property type="project" value="UniProtKB-SubCell"/>
</dbReference>
<keyword evidence="1" id="KW-0813">Transport</keyword>
<keyword evidence="1" id="KW-1134">Transmembrane beta strand</keyword>
<dbReference type="Gene3D" id="2.60.40.1120">
    <property type="entry name" value="Carboxypeptidase-like, regulatory domain"/>
    <property type="match status" value="1"/>
</dbReference>
<evidence type="ECO:0000259" key="3">
    <source>
        <dbReference type="Pfam" id="PF07715"/>
    </source>
</evidence>
<feature type="domain" description="TonB-dependent receptor plug" evidence="3">
    <location>
        <begin position="138"/>
        <end position="245"/>
    </location>
</feature>
<dbReference type="InterPro" id="IPR023996">
    <property type="entry name" value="TonB-dep_OMP_SusC/RagA"/>
</dbReference>
<evidence type="ECO:0000256" key="2">
    <source>
        <dbReference type="SAM" id="SignalP"/>
    </source>
</evidence>
<dbReference type="InterPro" id="IPR023997">
    <property type="entry name" value="TonB-dep_OMP_SusC/RagA_CS"/>
</dbReference>
<dbReference type="InterPro" id="IPR037066">
    <property type="entry name" value="Plug_dom_sf"/>
</dbReference>
<dbReference type="SUPFAM" id="SSF49464">
    <property type="entry name" value="Carboxypeptidase regulatory domain-like"/>
    <property type="match status" value="1"/>
</dbReference>
<dbReference type="Pfam" id="PF07715">
    <property type="entry name" value="Plug"/>
    <property type="match status" value="1"/>
</dbReference>
<sequence length="1047" mass="116931">MNVKKALFASSLFLCGAGVLPVTAGLPVPHDESEISSPMPEQQKKNRTIIGNVTDGSTGEPLIGVSIMLKGSSEGTTTDLDGNFSLSVPVKAQLEFSYIGYKKQVLDVTDLVVANVKLESDNEMLAEVVVVGAGTQKKVSVTGAITSVKGTELHAPSSSLTSNFAGKLAGVIAVTTGGEPGTSSNFYIRGIGTFGGRATPLILLDGVEISSGDLNRIPPESIESFSILKDASATAIYGARGANGVMLVTTKIGTENTKASINVTVENSFLKPVNEVGYVDGARWMEIYNEAQLARTPNATPKYSQERIDYTRSGINPYVYPDVDWYDLVFKESTMNQRANVNIMGGGPKVSYYMSLQANHDTGLLDIPKAYSFDNNINKWGYTFQNNIAYKVTPTTRIDLRMNAQIGNNKGPNASVSDIFYQVYNNNPVTFPAYFPAEPDDRHIKYGNAILSGTSLYTNPYQYMLGSYKEVNYSMLNTSIYINQNLDFVTKGLKIIALVNWKSWSETSYTRWLDPYWYRVDPKSWSPDNPGEYTLERLNSSGSEYISQSGIGRGADNTFYFHGQLNYENTFGEDHGVTAMLMYMQREYRNDVLPNRNQGLSGRLTYAFRQKYLAEFNFGYNGTERLDKGKRFEFFPAMSLGWVVSSEKFWQPLEKYVDYFKVRGSYGLVGSDETGSYDGAAHFLYVNNVNLGGGGSYSTGPTYSSIYKKGPSINSYAVQNAHWERVKKMDIGVDMKLFNQVDITFDYFCDKRDRILMRRASWPALLGYVSATPWSNIGKVENKGIELGVNWKKEVFKGFHVDFRGNFTYTENKYIDKDEPAYPYVWQTETGKPLSRTTGYIAEGLFRSQEEIDDSPAQDGIGSAKLMPGDIKYRDVNGDGKITEDDKVMISPCGTMPRIQYGLGLNLSYKGFDFGVFFNGSAKRTLMLNGVDPFGSDEGHGDRNLMNFIADNYWSESEQNWDAEYPRLGLTKVQVANNMVPSTYWMRNGNFIRFKTLEIGYSFPHCRVFVSGDNLAVWSPFKFWDPELSYNSYPLQRTVNIGAKFSF</sequence>
<dbReference type="Proteomes" id="UP000095576">
    <property type="component" value="Unassembled WGS sequence"/>
</dbReference>
<reference evidence="4 5" key="1">
    <citation type="submission" date="2015-09" db="EMBL/GenBank/DDBJ databases">
        <authorList>
            <consortium name="Pathogen Informatics"/>
        </authorList>
    </citation>
    <scope>NUCLEOTIDE SEQUENCE [LARGE SCALE GENOMIC DNA]</scope>
    <source>
        <strain evidence="4 5">2789STDY5834899</strain>
    </source>
</reference>
<proteinExistence type="inferred from homology"/>
<keyword evidence="1" id="KW-0472">Membrane</keyword>
<dbReference type="AlphaFoldDB" id="A0A174KTA2"/>
<dbReference type="RefSeq" id="WP_055299040.1">
    <property type="nucleotide sequence ID" value="NZ_CZAP01000003.1"/>
</dbReference>
<organism evidence="4 5">
    <name type="scientific">Bacteroides thetaiotaomicron</name>
    <dbReference type="NCBI Taxonomy" id="818"/>
    <lineage>
        <taxon>Bacteria</taxon>
        <taxon>Pseudomonadati</taxon>
        <taxon>Bacteroidota</taxon>
        <taxon>Bacteroidia</taxon>
        <taxon>Bacteroidales</taxon>
        <taxon>Bacteroidaceae</taxon>
        <taxon>Bacteroides</taxon>
    </lineage>
</organism>
<dbReference type="FunFam" id="2.170.130.10:FF:000003">
    <property type="entry name" value="SusC/RagA family TonB-linked outer membrane protein"/>
    <property type="match status" value="1"/>
</dbReference>
<feature type="signal peptide" evidence="2">
    <location>
        <begin position="1"/>
        <end position="24"/>
    </location>
</feature>
<keyword evidence="1" id="KW-0998">Cell outer membrane</keyword>
<gene>
    <name evidence="4" type="ORF">ERS852511_01283</name>
</gene>